<name>A0ABU6J3H3_9BURK</name>
<protein>
    <submittedName>
        <fullName evidence="2">Uncharacterized protein</fullName>
    </submittedName>
</protein>
<feature type="compositionally biased region" description="Low complexity" evidence="1">
    <location>
        <begin position="1"/>
        <end position="10"/>
    </location>
</feature>
<proteinExistence type="predicted"/>
<comment type="caution">
    <text evidence="2">The sequence shown here is derived from an EMBL/GenBank/DDBJ whole genome shotgun (WGS) entry which is preliminary data.</text>
</comment>
<keyword evidence="3" id="KW-1185">Reference proteome</keyword>
<evidence type="ECO:0000313" key="3">
    <source>
        <dbReference type="Proteomes" id="UP001352263"/>
    </source>
</evidence>
<accession>A0ABU6J3H3</accession>
<organism evidence="2 3">
    <name type="scientific">Noviherbaspirillum album</name>
    <dbReference type="NCBI Taxonomy" id="3080276"/>
    <lineage>
        <taxon>Bacteria</taxon>
        <taxon>Pseudomonadati</taxon>
        <taxon>Pseudomonadota</taxon>
        <taxon>Betaproteobacteria</taxon>
        <taxon>Burkholderiales</taxon>
        <taxon>Oxalobacteraceae</taxon>
        <taxon>Noviherbaspirillum</taxon>
    </lineage>
</organism>
<dbReference type="RefSeq" id="WP_326504932.1">
    <property type="nucleotide sequence ID" value="NZ_JAWIIV010000002.1"/>
</dbReference>
<evidence type="ECO:0000313" key="2">
    <source>
        <dbReference type="EMBL" id="MEC4718178.1"/>
    </source>
</evidence>
<dbReference type="Proteomes" id="UP001352263">
    <property type="component" value="Unassembled WGS sequence"/>
</dbReference>
<feature type="region of interest" description="Disordered" evidence="1">
    <location>
        <begin position="1"/>
        <end position="24"/>
    </location>
</feature>
<gene>
    <name evidence="2" type="ORF">RY831_03395</name>
</gene>
<evidence type="ECO:0000256" key="1">
    <source>
        <dbReference type="SAM" id="MobiDB-lite"/>
    </source>
</evidence>
<reference evidence="2 3" key="1">
    <citation type="submission" date="2023-10" db="EMBL/GenBank/DDBJ databases">
        <title>Noviherbaspirillum sp. CPCC 100848 genome assembly.</title>
        <authorList>
            <person name="Li X.Y."/>
            <person name="Fang X.M."/>
        </authorList>
    </citation>
    <scope>NUCLEOTIDE SEQUENCE [LARGE SCALE GENOMIC DNA]</scope>
    <source>
        <strain evidence="2 3">CPCC 100848</strain>
    </source>
</reference>
<sequence length="267" mass="28596">MKKAATITPALPAPTPTVVQPPQPEHAPAAMAVRDMQDGKATLIVRFRPRKKVVSAIMIVWAGVNKRAENRLEDSYYDLGFFDAHEVSDAVIAKAVDEANKKLAELAPARKCGANAQAAVAVNSGENAQANSSEVTAVEKSAATLSAMAGASTVVSVAVAEDDGEHQPEIKLRKTPSVYRGVILASGMMKRPLDDKIIDSFGIRYRTPEGIEDAVWGVDLRRAMESAKVSVGDYVEILKIGRKTVEKGKAPMNLYQIAKIDSALATQ</sequence>
<dbReference type="EMBL" id="JAWIIV010000002">
    <property type="protein sequence ID" value="MEC4718178.1"/>
    <property type="molecule type" value="Genomic_DNA"/>
</dbReference>
<feature type="compositionally biased region" description="Pro residues" evidence="1">
    <location>
        <begin position="11"/>
        <end position="24"/>
    </location>
</feature>